<comment type="caution">
    <text evidence="2">The sequence shown here is derived from an EMBL/GenBank/DDBJ whole genome shotgun (WGS) entry which is preliminary data.</text>
</comment>
<accession>A0A6L5A3N0</accession>
<reference evidence="1" key="1">
    <citation type="submission" date="2019-10" db="EMBL/GenBank/DDBJ databases">
        <authorList>
            <person name="Irmler S."/>
            <person name="Berthoud H."/>
            <person name="Roetschi A."/>
            <person name="Arias E."/>
            <person name="Shani N."/>
            <person name="Wuethrich D."/>
            <person name="Bruggmann R."/>
        </authorList>
    </citation>
    <scope>NUCLEOTIDE SEQUENCE</scope>
    <source>
        <strain evidence="1">FAM13073</strain>
    </source>
</reference>
<dbReference type="Proteomes" id="UP000472573">
    <property type="component" value="Unassembled WGS sequence"/>
</dbReference>
<dbReference type="EMBL" id="JADOFV010000001">
    <property type="protein sequence ID" value="MBF7126420.1"/>
    <property type="molecule type" value="Genomic_DNA"/>
</dbReference>
<dbReference type="Proteomes" id="UP000743107">
    <property type="component" value="Unassembled WGS sequence"/>
</dbReference>
<gene>
    <name evidence="1" type="ORF">GBO79_02000</name>
    <name evidence="2" type="ORF">ITQ97_01025</name>
</gene>
<evidence type="ECO:0000313" key="4">
    <source>
        <dbReference type="Proteomes" id="UP000743107"/>
    </source>
</evidence>
<evidence type="ECO:0000313" key="1">
    <source>
        <dbReference type="EMBL" id="KAF0415115.1"/>
    </source>
</evidence>
<reference evidence="3" key="3">
    <citation type="submission" date="2020-03" db="EMBL/GenBank/DDBJ databases">
        <title>SpeciesPrimer: A bioinformatics pipeline dedicated to the design of qPCR primers for the quantification of bacterial species.</title>
        <authorList>
            <person name="Dreier M."/>
            <person name="Berthoud H."/>
            <person name="Shani N."/>
            <person name="Wechsler D."/>
            <person name="Junier P."/>
        </authorList>
    </citation>
    <scope>NUCLEOTIDE SEQUENCE [LARGE SCALE GENOMIC DNA]</scope>
    <source>
        <strain evidence="3">FAM13073</strain>
    </source>
</reference>
<name>A0A6L5A3N0_PEDPE</name>
<reference evidence="2" key="4">
    <citation type="submission" date="2020-11" db="EMBL/GenBank/DDBJ databases">
        <title>Antibiotic susceptibility profiles of Pediococcus pentosaceus from various origins and their implications for the safety assessment of strains with food-technology applications.</title>
        <authorList>
            <person name="Shani N."/>
            <person name="Oberhaensli S."/>
            <person name="Arias E."/>
        </authorList>
    </citation>
    <scope>NUCLEOTIDE SEQUENCE</scope>
    <source>
        <strain evidence="2">FAM 19164</strain>
    </source>
</reference>
<proteinExistence type="predicted"/>
<dbReference type="AlphaFoldDB" id="A0A6L5A3N0"/>
<keyword evidence="3" id="KW-1185">Reference proteome</keyword>
<protein>
    <submittedName>
        <fullName evidence="2">Uncharacterized protein</fullName>
    </submittedName>
</protein>
<dbReference type="EMBL" id="WENB01000001">
    <property type="protein sequence ID" value="KAF0415115.1"/>
    <property type="molecule type" value="Genomic_DNA"/>
</dbReference>
<reference evidence="1" key="2">
    <citation type="submission" date="2019-12" db="EMBL/GenBank/DDBJ databases">
        <title>SpeciesPrimer: A bioinformatics pipeline dedicated to the design of qPCR primers for the quantification of bacterial species.</title>
        <authorList>
            <person name="Dreier M."/>
            <person name="Berthoud H."/>
            <person name="Shani N."/>
            <person name="Wechsler D."/>
            <person name="Junier P."/>
        </authorList>
    </citation>
    <scope>NUCLEOTIDE SEQUENCE</scope>
    <source>
        <strain evidence="1">FAM13073</strain>
    </source>
</reference>
<evidence type="ECO:0000313" key="2">
    <source>
        <dbReference type="EMBL" id="MBF7126420.1"/>
    </source>
</evidence>
<dbReference type="RefSeq" id="WP_159251267.1">
    <property type="nucleotide sequence ID" value="NZ_JABJXG010000014.1"/>
</dbReference>
<sequence length="81" mass="9610">MNKAEKQFNKWWFERFDSKKYKIIKLFFKGEKIQEYTTANKKYSDEEDAKVAAMVATNAGFIIDLIDIDGKQFKVSELFKN</sequence>
<evidence type="ECO:0000313" key="3">
    <source>
        <dbReference type="Proteomes" id="UP000472573"/>
    </source>
</evidence>
<organism evidence="2 4">
    <name type="scientific">Pediococcus pentosaceus</name>
    <dbReference type="NCBI Taxonomy" id="1255"/>
    <lineage>
        <taxon>Bacteria</taxon>
        <taxon>Bacillati</taxon>
        <taxon>Bacillota</taxon>
        <taxon>Bacilli</taxon>
        <taxon>Lactobacillales</taxon>
        <taxon>Lactobacillaceae</taxon>
        <taxon>Pediococcus</taxon>
    </lineage>
</organism>